<proteinExistence type="inferred from homology"/>
<keyword evidence="9" id="KW-1185">Reference proteome</keyword>
<evidence type="ECO:0000313" key="8">
    <source>
        <dbReference type="EMBL" id="TWT73402.1"/>
    </source>
</evidence>
<dbReference type="InterPro" id="IPR013325">
    <property type="entry name" value="RNA_pol_sigma_r2"/>
</dbReference>
<feature type="region of interest" description="Disordered" evidence="5">
    <location>
        <begin position="101"/>
        <end position="135"/>
    </location>
</feature>
<dbReference type="AlphaFoldDB" id="A0A5C5YHV6"/>
<dbReference type="SUPFAM" id="SSF88946">
    <property type="entry name" value="Sigma2 domain of RNA polymerase sigma factors"/>
    <property type="match status" value="1"/>
</dbReference>
<dbReference type="InterPro" id="IPR036388">
    <property type="entry name" value="WH-like_DNA-bd_sf"/>
</dbReference>
<dbReference type="GO" id="GO:0006352">
    <property type="term" value="P:DNA-templated transcription initiation"/>
    <property type="evidence" value="ECO:0007669"/>
    <property type="project" value="InterPro"/>
</dbReference>
<dbReference type="GO" id="GO:0003677">
    <property type="term" value="F:DNA binding"/>
    <property type="evidence" value="ECO:0007669"/>
    <property type="project" value="InterPro"/>
</dbReference>
<gene>
    <name evidence="8" type="primary">sigL_2</name>
    <name evidence="8" type="ORF">CA85_18720</name>
</gene>
<dbReference type="InterPro" id="IPR014284">
    <property type="entry name" value="RNA_pol_sigma-70_dom"/>
</dbReference>
<dbReference type="InterPro" id="IPR039425">
    <property type="entry name" value="RNA_pol_sigma-70-like"/>
</dbReference>
<evidence type="ECO:0000259" key="6">
    <source>
        <dbReference type="Pfam" id="PF04542"/>
    </source>
</evidence>
<evidence type="ECO:0000259" key="7">
    <source>
        <dbReference type="Pfam" id="PF08281"/>
    </source>
</evidence>
<feature type="compositionally biased region" description="Low complexity" evidence="5">
    <location>
        <begin position="1"/>
        <end position="16"/>
    </location>
</feature>
<name>A0A5C5YHV6_9BACT</name>
<dbReference type="RefSeq" id="WP_146390934.1">
    <property type="nucleotide sequence ID" value="NZ_SJPK01000003.1"/>
</dbReference>
<keyword evidence="4" id="KW-0804">Transcription</keyword>
<dbReference type="Pfam" id="PF08281">
    <property type="entry name" value="Sigma70_r4_2"/>
    <property type="match status" value="1"/>
</dbReference>
<evidence type="ECO:0000256" key="5">
    <source>
        <dbReference type="SAM" id="MobiDB-lite"/>
    </source>
</evidence>
<dbReference type="Pfam" id="PF04542">
    <property type="entry name" value="Sigma70_r2"/>
    <property type="match status" value="1"/>
</dbReference>
<keyword evidence="3" id="KW-0731">Sigma factor</keyword>
<feature type="domain" description="RNA polymerase sigma-70 region 2" evidence="6">
    <location>
        <begin position="29"/>
        <end position="104"/>
    </location>
</feature>
<dbReference type="SUPFAM" id="SSF88659">
    <property type="entry name" value="Sigma3 and sigma4 domains of RNA polymerase sigma factors"/>
    <property type="match status" value="1"/>
</dbReference>
<feature type="region of interest" description="Disordered" evidence="5">
    <location>
        <begin position="1"/>
        <end position="23"/>
    </location>
</feature>
<accession>A0A5C5YHV6</accession>
<dbReference type="Gene3D" id="1.10.1740.10">
    <property type="match status" value="1"/>
</dbReference>
<dbReference type="GO" id="GO:0016987">
    <property type="term" value="F:sigma factor activity"/>
    <property type="evidence" value="ECO:0007669"/>
    <property type="project" value="UniProtKB-KW"/>
</dbReference>
<dbReference type="OrthoDB" id="283659at2"/>
<feature type="domain" description="RNA polymerase sigma factor 70 region 4 type 2" evidence="7">
    <location>
        <begin position="145"/>
        <end position="196"/>
    </location>
</feature>
<comment type="caution">
    <text evidence="8">The sequence shown here is derived from an EMBL/GenBank/DDBJ whole genome shotgun (WGS) entry which is preliminary data.</text>
</comment>
<dbReference type="CDD" id="cd06171">
    <property type="entry name" value="Sigma70_r4"/>
    <property type="match status" value="1"/>
</dbReference>
<dbReference type="NCBIfam" id="TIGR02937">
    <property type="entry name" value="sigma70-ECF"/>
    <property type="match status" value="1"/>
</dbReference>
<dbReference type="PANTHER" id="PTHR43133:SF51">
    <property type="entry name" value="RNA POLYMERASE SIGMA FACTOR"/>
    <property type="match status" value="1"/>
</dbReference>
<evidence type="ECO:0000256" key="3">
    <source>
        <dbReference type="ARBA" id="ARBA00023082"/>
    </source>
</evidence>
<dbReference type="Proteomes" id="UP000318053">
    <property type="component" value="Unassembled WGS sequence"/>
</dbReference>
<evidence type="ECO:0000313" key="9">
    <source>
        <dbReference type="Proteomes" id="UP000318053"/>
    </source>
</evidence>
<protein>
    <submittedName>
        <fullName evidence="8">ECF RNA polymerase sigma factor SigL</fullName>
    </submittedName>
</protein>
<dbReference type="InterPro" id="IPR013324">
    <property type="entry name" value="RNA_pol_sigma_r3/r4-like"/>
</dbReference>
<evidence type="ECO:0000256" key="1">
    <source>
        <dbReference type="ARBA" id="ARBA00010641"/>
    </source>
</evidence>
<sequence length="203" mass="21682">MPAQSLSGDSGAVAGASDDDPSDVIARAVDEHQRSLLAYAAGLLRDPIAAQDAVQETFLQLCRKARQVASSDDPPTLGEFAARLAPWLFTVCRTRVIDMQRKKTPQSFSSRQGPTEPAELGPEAIVSDPGPTPADAAQATEEHRLVADSISGLTPKQREVLQLRMQAGLSYREIADVTGLTTSNVGFHLHQAVASLRKQLVTA</sequence>
<dbReference type="PANTHER" id="PTHR43133">
    <property type="entry name" value="RNA POLYMERASE ECF-TYPE SIGMA FACTO"/>
    <property type="match status" value="1"/>
</dbReference>
<organism evidence="8 9">
    <name type="scientific">Allorhodopirellula solitaria</name>
    <dbReference type="NCBI Taxonomy" id="2527987"/>
    <lineage>
        <taxon>Bacteria</taxon>
        <taxon>Pseudomonadati</taxon>
        <taxon>Planctomycetota</taxon>
        <taxon>Planctomycetia</taxon>
        <taxon>Pirellulales</taxon>
        <taxon>Pirellulaceae</taxon>
        <taxon>Allorhodopirellula</taxon>
    </lineage>
</organism>
<dbReference type="InterPro" id="IPR013249">
    <property type="entry name" value="RNA_pol_sigma70_r4_t2"/>
</dbReference>
<evidence type="ECO:0000256" key="2">
    <source>
        <dbReference type="ARBA" id="ARBA00023015"/>
    </source>
</evidence>
<keyword evidence="2" id="KW-0805">Transcription regulation</keyword>
<reference evidence="8 9" key="1">
    <citation type="submission" date="2019-02" db="EMBL/GenBank/DDBJ databases">
        <title>Deep-cultivation of Planctomycetes and their phenomic and genomic characterization uncovers novel biology.</title>
        <authorList>
            <person name="Wiegand S."/>
            <person name="Jogler M."/>
            <person name="Boedeker C."/>
            <person name="Pinto D."/>
            <person name="Vollmers J."/>
            <person name="Rivas-Marin E."/>
            <person name="Kohn T."/>
            <person name="Peeters S.H."/>
            <person name="Heuer A."/>
            <person name="Rast P."/>
            <person name="Oberbeckmann S."/>
            <person name="Bunk B."/>
            <person name="Jeske O."/>
            <person name="Meyerdierks A."/>
            <person name="Storesund J.E."/>
            <person name="Kallscheuer N."/>
            <person name="Luecker S."/>
            <person name="Lage O.M."/>
            <person name="Pohl T."/>
            <person name="Merkel B.J."/>
            <person name="Hornburger P."/>
            <person name="Mueller R.-W."/>
            <person name="Bruemmer F."/>
            <person name="Labrenz M."/>
            <person name="Spormann A.M."/>
            <person name="Op Den Camp H."/>
            <person name="Overmann J."/>
            <person name="Amann R."/>
            <person name="Jetten M.S.M."/>
            <person name="Mascher T."/>
            <person name="Medema M.H."/>
            <person name="Devos D.P."/>
            <person name="Kaster A.-K."/>
            <person name="Ovreas L."/>
            <person name="Rohde M."/>
            <person name="Galperin M.Y."/>
            <person name="Jogler C."/>
        </authorList>
    </citation>
    <scope>NUCLEOTIDE SEQUENCE [LARGE SCALE GENOMIC DNA]</scope>
    <source>
        <strain evidence="8 9">CA85</strain>
    </source>
</reference>
<dbReference type="EMBL" id="SJPK01000003">
    <property type="protein sequence ID" value="TWT73402.1"/>
    <property type="molecule type" value="Genomic_DNA"/>
</dbReference>
<dbReference type="InterPro" id="IPR007627">
    <property type="entry name" value="RNA_pol_sigma70_r2"/>
</dbReference>
<dbReference type="Gene3D" id="1.10.10.10">
    <property type="entry name" value="Winged helix-like DNA-binding domain superfamily/Winged helix DNA-binding domain"/>
    <property type="match status" value="1"/>
</dbReference>
<evidence type="ECO:0000256" key="4">
    <source>
        <dbReference type="ARBA" id="ARBA00023163"/>
    </source>
</evidence>
<comment type="similarity">
    <text evidence="1">Belongs to the sigma-70 factor family. ECF subfamily.</text>
</comment>